<sequence>MGALIRLFGGVEADVGDKPVELGHRRQRAVIAVLAVEVGRVVTADQLIDRVWGDSPPLRARDTLYGYLSRLRRALTAAAAEVEVVSRAGGYVLELDPDDVDLHRFRDLVGRARTAADAQASTLYDEALTLWQGEMFGTLTSPWLDAVRTATAAERVAAERDRTDVALRLGRTSSLVAVLPALVAAHPLDERLVGQYMLALYLSGRPAEALRQYQLLRERLSEELGVDPGEALRELYQRVLREEPAVAAPGEQPRQLPAPPPFLVGRHDELAHLTKISSAGGTRVCVVGGVGGVGKTWLALHWAHQNLAEFPDGQLYVNLHGHAPATEPVPAARALGGFLLALGVDPGSVPVDEAARAALFRSRVAGRRVLVVLDNARDTAQVEPLFPGTPECMVLVTSRSRLAGLRVGGARSVEVLPLGEEGSREVLAWHLGADRMAAEPRAVAGLVERCAGLPLALGIVAARSDLPLESLLRELRDTASPLSAWDTGELSANLAEVFSWSYDAVPDVARSVFRLLGLAPGPDIDVHAAAALTDLPVGAARAALRVLENARLVERCGPDRYRSHDLLRLFAADRALQLSVVERSAALARLVTWSTRAAHAAVDAVDPHRRRIPLTVGEARVAVPAFTTADDGMAWLVREHRVLVDTVASACEAGHAVAASELAQALGRYFLLHNHHQDWLWTHHLVLEHLGRDGDPLALAETHQDLAIAHILTGDHDGAAAEFERALQLRRRLGDRRGEVAVLGNLGSLDVIRGRYRDAIRHSESAAAGYADITDRRGQANAHNTLAIVRSRLGLPAEADARMALVLFQEIDDHIGMANSESTLASICRRNGDRDEAKARFEEAIRLCGLLGYRARESDCRAEFALLCAESGRDAEARAHAAEALAFITELGAPASDSGAYNDLGEAFLRLGEVETAAVRFRQSLDTATDPYQRARAHRGLAMSSTDSSETAHHLELADTLFARLGISPP</sequence>
<reference evidence="8 9" key="1">
    <citation type="submission" date="2022-06" db="EMBL/GenBank/DDBJ databases">
        <title>Genomic Encyclopedia of Archaeal and Bacterial Type Strains, Phase II (KMG-II): from individual species to whole genera.</title>
        <authorList>
            <person name="Goeker M."/>
        </authorList>
    </citation>
    <scope>NUCLEOTIDE SEQUENCE [LARGE SCALE GENOMIC DNA]</scope>
    <source>
        <strain evidence="8 9">DSM 44255</strain>
    </source>
</reference>
<evidence type="ECO:0000256" key="1">
    <source>
        <dbReference type="ARBA" id="ARBA00005820"/>
    </source>
</evidence>
<dbReference type="CDD" id="cd15831">
    <property type="entry name" value="BTAD"/>
    <property type="match status" value="1"/>
</dbReference>
<dbReference type="Pfam" id="PF13424">
    <property type="entry name" value="TPR_12"/>
    <property type="match status" value="1"/>
</dbReference>
<feature type="repeat" description="TPR" evidence="5">
    <location>
        <begin position="700"/>
        <end position="733"/>
    </location>
</feature>
<dbReference type="SMART" id="SM01043">
    <property type="entry name" value="BTAD"/>
    <property type="match status" value="1"/>
</dbReference>
<name>A0ABT1IJ48_9PSEU</name>
<dbReference type="SUPFAM" id="SSF46894">
    <property type="entry name" value="C-terminal effector domain of the bipartite response regulators"/>
    <property type="match status" value="1"/>
</dbReference>
<dbReference type="Gene3D" id="3.40.50.300">
    <property type="entry name" value="P-loop containing nucleotide triphosphate hydrolases"/>
    <property type="match status" value="1"/>
</dbReference>
<dbReference type="InterPro" id="IPR019734">
    <property type="entry name" value="TPR_rpt"/>
</dbReference>
<comment type="caution">
    <text evidence="8">The sequence shown here is derived from an EMBL/GenBank/DDBJ whole genome shotgun (WGS) entry which is preliminary data.</text>
</comment>
<keyword evidence="2" id="KW-0805">Transcription regulation</keyword>
<dbReference type="SMART" id="SM00862">
    <property type="entry name" value="Trans_reg_C"/>
    <property type="match status" value="1"/>
</dbReference>
<dbReference type="SMART" id="SM00028">
    <property type="entry name" value="TPR"/>
    <property type="match status" value="3"/>
</dbReference>
<evidence type="ECO:0000256" key="2">
    <source>
        <dbReference type="ARBA" id="ARBA00023015"/>
    </source>
</evidence>
<gene>
    <name evidence="8" type="ORF">LV75_005205</name>
</gene>
<evidence type="ECO:0000256" key="6">
    <source>
        <dbReference type="PROSITE-ProRule" id="PRU01091"/>
    </source>
</evidence>
<organism evidence="8 9">
    <name type="scientific">Actinokineospora diospyrosa</name>
    <dbReference type="NCBI Taxonomy" id="103728"/>
    <lineage>
        <taxon>Bacteria</taxon>
        <taxon>Bacillati</taxon>
        <taxon>Actinomycetota</taxon>
        <taxon>Actinomycetes</taxon>
        <taxon>Pseudonocardiales</taxon>
        <taxon>Pseudonocardiaceae</taxon>
        <taxon>Actinokineospora</taxon>
    </lineage>
</organism>
<comment type="similarity">
    <text evidence="1">Belongs to the AfsR/DnrI/RedD regulatory family.</text>
</comment>
<evidence type="ECO:0000313" key="8">
    <source>
        <dbReference type="EMBL" id="MCP2272679.1"/>
    </source>
</evidence>
<dbReference type="SUPFAM" id="SSF48452">
    <property type="entry name" value="TPR-like"/>
    <property type="match status" value="3"/>
</dbReference>
<dbReference type="PRINTS" id="PR00364">
    <property type="entry name" value="DISEASERSIST"/>
</dbReference>
<proteinExistence type="inferred from homology"/>
<dbReference type="EMBL" id="JAMTCO010000013">
    <property type="protein sequence ID" value="MCP2272679.1"/>
    <property type="molecule type" value="Genomic_DNA"/>
</dbReference>
<dbReference type="Gene3D" id="1.10.10.10">
    <property type="entry name" value="Winged helix-like DNA-binding domain superfamily/Winged helix DNA-binding domain"/>
    <property type="match status" value="1"/>
</dbReference>
<keyword evidence="3 6" id="KW-0238">DNA-binding</keyword>
<evidence type="ECO:0000313" key="9">
    <source>
        <dbReference type="Proteomes" id="UP001205185"/>
    </source>
</evidence>
<feature type="DNA-binding region" description="OmpR/PhoB-type" evidence="6">
    <location>
        <begin position="1"/>
        <end position="95"/>
    </location>
</feature>
<dbReference type="GO" id="GO:0003677">
    <property type="term" value="F:DNA binding"/>
    <property type="evidence" value="ECO:0007669"/>
    <property type="project" value="UniProtKB-KW"/>
</dbReference>
<dbReference type="InterPro" id="IPR036388">
    <property type="entry name" value="WH-like_DNA-bd_sf"/>
</dbReference>
<keyword evidence="4" id="KW-0804">Transcription</keyword>
<dbReference type="SUPFAM" id="SSF52540">
    <property type="entry name" value="P-loop containing nucleoside triphosphate hydrolases"/>
    <property type="match status" value="1"/>
</dbReference>
<dbReference type="RefSeq" id="WP_253889602.1">
    <property type="nucleotide sequence ID" value="NZ_BAAAVB010000008.1"/>
</dbReference>
<dbReference type="Gene3D" id="1.25.40.10">
    <property type="entry name" value="Tetratricopeptide repeat domain"/>
    <property type="match status" value="3"/>
</dbReference>
<dbReference type="InterPro" id="IPR027417">
    <property type="entry name" value="P-loop_NTPase"/>
</dbReference>
<accession>A0ABT1IJ48</accession>
<evidence type="ECO:0000259" key="7">
    <source>
        <dbReference type="PROSITE" id="PS51755"/>
    </source>
</evidence>
<dbReference type="PROSITE" id="PS50005">
    <property type="entry name" value="TPR"/>
    <property type="match status" value="2"/>
</dbReference>
<dbReference type="InterPro" id="IPR016032">
    <property type="entry name" value="Sig_transdc_resp-reg_C-effctor"/>
</dbReference>
<dbReference type="InterPro" id="IPR001867">
    <property type="entry name" value="OmpR/PhoB-type_DNA-bd"/>
</dbReference>
<dbReference type="Proteomes" id="UP001205185">
    <property type="component" value="Unassembled WGS sequence"/>
</dbReference>
<dbReference type="PANTHER" id="PTHR35807:SF1">
    <property type="entry name" value="TRANSCRIPTIONAL REGULATOR REDD"/>
    <property type="match status" value="1"/>
</dbReference>
<dbReference type="InterPro" id="IPR005158">
    <property type="entry name" value="BTAD"/>
</dbReference>
<keyword evidence="9" id="KW-1185">Reference proteome</keyword>
<feature type="repeat" description="TPR" evidence="5">
    <location>
        <begin position="898"/>
        <end position="931"/>
    </location>
</feature>
<evidence type="ECO:0000256" key="4">
    <source>
        <dbReference type="ARBA" id="ARBA00023163"/>
    </source>
</evidence>
<dbReference type="Pfam" id="PF00486">
    <property type="entry name" value="Trans_reg_C"/>
    <property type="match status" value="1"/>
</dbReference>
<evidence type="ECO:0000256" key="3">
    <source>
        <dbReference type="ARBA" id="ARBA00023125"/>
    </source>
</evidence>
<dbReference type="InterPro" id="IPR051677">
    <property type="entry name" value="AfsR-DnrI-RedD_regulator"/>
</dbReference>
<dbReference type="Pfam" id="PF03704">
    <property type="entry name" value="BTAD"/>
    <property type="match status" value="1"/>
</dbReference>
<evidence type="ECO:0000256" key="5">
    <source>
        <dbReference type="PROSITE-ProRule" id="PRU00339"/>
    </source>
</evidence>
<dbReference type="PANTHER" id="PTHR35807">
    <property type="entry name" value="TRANSCRIPTIONAL REGULATOR REDD-RELATED"/>
    <property type="match status" value="1"/>
</dbReference>
<keyword evidence="5" id="KW-0802">TPR repeat</keyword>
<protein>
    <submittedName>
        <fullName evidence="8">DNA-binding transcriptional activator of the SARP family</fullName>
    </submittedName>
</protein>
<dbReference type="PROSITE" id="PS51755">
    <property type="entry name" value="OMPR_PHOB"/>
    <property type="match status" value="1"/>
</dbReference>
<dbReference type="InterPro" id="IPR011990">
    <property type="entry name" value="TPR-like_helical_dom_sf"/>
</dbReference>
<feature type="domain" description="OmpR/PhoB-type" evidence="7">
    <location>
        <begin position="1"/>
        <end position="95"/>
    </location>
</feature>